<reference evidence="10 11" key="1">
    <citation type="submission" date="2017-11" db="EMBL/GenBank/DDBJ databases">
        <title>Genomic Encyclopedia of Archaeal and Bacterial Type Strains, Phase II (KMG-II): From Individual Species to Whole Genera.</title>
        <authorList>
            <person name="Goeker M."/>
        </authorList>
    </citation>
    <scope>NUCLEOTIDE SEQUENCE [LARGE SCALE GENOMIC DNA]</scope>
    <source>
        <strain evidence="10 11">DSM 27763</strain>
    </source>
</reference>
<evidence type="ECO:0000256" key="2">
    <source>
        <dbReference type="ARBA" id="ARBA00007069"/>
    </source>
</evidence>
<proteinExistence type="inferred from homology"/>
<dbReference type="Gene3D" id="1.10.3720.10">
    <property type="entry name" value="MetI-like"/>
    <property type="match status" value="1"/>
</dbReference>
<feature type="transmembrane region" description="Helical" evidence="8">
    <location>
        <begin position="179"/>
        <end position="203"/>
    </location>
</feature>
<evidence type="ECO:0000256" key="3">
    <source>
        <dbReference type="ARBA" id="ARBA00022448"/>
    </source>
</evidence>
<dbReference type="GO" id="GO:0055085">
    <property type="term" value="P:transmembrane transport"/>
    <property type="evidence" value="ECO:0007669"/>
    <property type="project" value="InterPro"/>
</dbReference>
<feature type="transmembrane region" description="Helical" evidence="8">
    <location>
        <begin position="97"/>
        <end position="120"/>
    </location>
</feature>
<dbReference type="InterPro" id="IPR051789">
    <property type="entry name" value="Bact_Polyamine_Transport"/>
</dbReference>
<dbReference type="Pfam" id="PF00528">
    <property type="entry name" value="BPD_transp_1"/>
    <property type="match status" value="1"/>
</dbReference>
<evidence type="ECO:0000256" key="8">
    <source>
        <dbReference type="RuleBase" id="RU363032"/>
    </source>
</evidence>
<dbReference type="InterPro" id="IPR000515">
    <property type="entry name" value="MetI-like"/>
</dbReference>
<comment type="similarity">
    <text evidence="2">Belongs to the binding-protein-dependent transport system permease family. CysTW subfamily.</text>
</comment>
<dbReference type="Proteomes" id="UP000230842">
    <property type="component" value="Unassembled WGS sequence"/>
</dbReference>
<protein>
    <submittedName>
        <fullName evidence="10">Spermidine/putrescine transport system permease protein</fullName>
    </submittedName>
</protein>
<evidence type="ECO:0000256" key="7">
    <source>
        <dbReference type="ARBA" id="ARBA00023136"/>
    </source>
</evidence>
<evidence type="ECO:0000256" key="4">
    <source>
        <dbReference type="ARBA" id="ARBA00022475"/>
    </source>
</evidence>
<keyword evidence="5 8" id="KW-0812">Transmembrane</keyword>
<keyword evidence="6 8" id="KW-1133">Transmembrane helix</keyword>
<dbReference type="PANTHER" id="PTHR43848">
    <property type="entry name" value="PUTRESCINE TRANSPORT SYSTEM PERMEASE PROTEIN POTI"/>
    <property type="match status" value="1"/>
</dbReference>
<sequence>MKALGWLRLPLALCFAFLYLPIAVLVVMSFNGGRSAFSMGGVSLRWYAELAGDSELLRSVVNSLLVATGATVIAVVLGTTLAVGLSRYTRSAALDAYAMAPAIMPDLVLAIGLLAFYSLVAMTLGLMSVMLAHAVFGMAFVVAVVRARMAQVDPSLEEASRDLGAGALTTFVRITLPSIAPAVVAGALLTFTLSLDEFVIAFFTNGPTTPTLPISIYSMVRFGVTPEINALATVLLLISFTVVIAAARTTRPTEVLDD</sequence>
<dbReference type="GO" id="GO:0005886">
    <property type="term" value="C:plasma membrane"/>
    <property type="evidence" value="ECO:0007669"/>
    <property type="project" value="UniProtKB-SubCell"/>
</dbReference>
<evidence type="ECO:0000256" key="1">
    <source>
        <dbReference type="ARBA" id="ARBA00004651"/>
    </source>
</evidence>
<name>A0A0B2BPU7_9ACTN</name>
<feature type="transmembrane region" description="Helical" evidence="8">
    <location>
        <begin position="228"/>
        <end position="247"/>
    </location>
</feature>
<evidence type="ECO:0000313" key="11">
    <source>
        <dbReference type="Proteomes" id="UP000230842"/>
    </source>
</evidence>
<keyword evidence="4" id="KW-1003">Cell membrane</keyword>
<accession>A0A0B2BPU7</accession>
<feature type="transmembrane region" description="Helical" evidence="8">
    <location>
        <begin position="126"/>
        <end position="145"/>
    </location>
</feature>
<dbReference type="CDD" id="cd06261">
    <property type="entry name" value="TM_PBP2"/>
    <property type="match status" value="1"/>
</dbReference>
<dbReference type="PANTHER" id="PTHR43848:SF2">
    <property type="entry name" value="PUTRESCINE TRANSPORT SYSTEM PERMEASE PROTEIN POTI"/>
    <property type="match status" value="1"/>
</dbReference>
<dbReference type="AlphaFoldDB" id="A0A0B2BPU7"/>
<feature type="transmembrane region" description="Helical" evidence="8">
    <location>
        <begin position="64"/>
        <end position="85"/>
    </location>
</feature>
<dbReference type="RefSeq" id="WP_039345056.1">
    <property type="nucleotide sequence ID" value="NZ_PGEZ01000002.1"/>
</dbReference>
<keyword evidence="7 8" id="KW-0472">Membrane</keyword>
<feature type="transmembrane region" description="Helical" evidence="8">
    <location>
        <begin position="7"/>
        <end position="30"/>
    </location>
</feature>
<dbReference type="SUPFAM" id="SSF161098">
    <property type="entry name" value="MetI-like"/>
    <property type="match status" value="1"/>
</dbReference>
<evidence type="ECO:0000256" key="6">
    <source>
        <dbReference type="ARBA" id="ARBA00022989"/>
    </source>
</evidence>
<dbReference type="OrthoDB" id="9810794at2"/>
<evidence type="ECO:0000256" key="5">
    <source>
        <dbReference type="ARBA" id="ARBA00022692"/>
    </source>
</evidence>
<evidence type="ECO:0000313" key="10">
    <source>
        <dbReference type="EMBL" id="PJJ53678.1"/>
    </source>
</evidence>
<evidence type="ECO:0000259" key="9">
    <source>
        <dbReference type="PROSITE" id="PS50928"/>
    </source>
</evidence>
<feature type="domain" description="ABC transmembrane type-1" evidence="9">
    <location>
        <begin position="60"/>
        <end position="246"/>
    </location>
</feature>
<dbReference type="EMBL" id="PGEZ01000002">
    <property type="protein sequence ID" value="PJJ53678.1"/>
    <property type="molecule type" value="Genomic_DNA"/>
</dbReference>
<keyword evidence="11" id="KW-1185">Reference proteome</keyword>
<keyword evidence="3 8" id="KW-0813">Transport</keyword>
<comment type="caution">
    <text evidence="10">The sequence shown here is derived from an EMBL/GenBank/DDBJ whole genome shotgun (WGS) entry which is preliminary data.</text>
</comment>
<dbReference type="PROSITE" id="PS50928">
    <property type="entry name" value="ABC_TM1"/>
    <property type="match status" value="1"/>
</dbReference>
<gene>
    <name evidence="10" type="ORF">CLV56_3169</name>
</gene>
<organism evidence="10 11">
    <name type="scientific">Mumia flava</name>
    <dbReference type="NCBI Taxonomy" id="1348852"/>
    <lineage>
        <taxon>Bacteria</taxon>
        <taxon>Bacillati</taxon>
        <taxon>Actinomycetota</taxon>
        <taxon>Actinomycetes</taxon>
        <taxon>Propionibacteriales</taxon>
        <taxon>Nocardioidaceae</taxon>
        <taxon>Mumia</taxon>
    </lineage>
</organism>
<comment type="subcellular location">
    <subcellularLocation>
        <location evidence="1 8">Cell membrane</location>
        <topology evidence="1 8">Multi-pass membrane protein</topology>
    </subcellularLocation>
</comment>
<dbReference type="InterPro" id="IPR035906">
    <property type="entry name" value="MetI-like_sf"/>
</dbReference>